<evidence type="ECO:0000256" key="1">
    <source>
        <dbReference type="SAM" id="MobiDB-lite"/>
    </source>
</evidence>
<organism evidence="2 3">
    <name type="scientific">Brassicogethes aeneus</name>
    <name type="common">Rape pollen beetle</name>
    <name type="synonym">Meligethes aeneus</name>
    <dbReference type="NCBI Taxonomy" id="1431903"/>
    <lineage>
        <taxon>Eukaryota</taxon>
        <taxon>Metazoa</taxon>
        <taxon>Ecdysozoa</taxon>
        <taxon>Arthropoda</taxon>
        <taxon>Hexapoda</taxon>
        <taxon>Insecta</taxon>
        <taxon>Pterygota</taxon>
        <taxon>Neoptera</taxon>
        <taxon>Endopterygota</taxon>
        <taxon>Coleoptera</taxon>
        <taxon>Polyphaga</taxon>
        <taxon>Cucujiformia</taxon>
        <taxon>Nitidulidae</taxon>
        <taxon>Meligethinae</taxon>
        <taxon>Brassicogethes</taxon>
    </lineage>
</organism>
<sequence>MSEPLSSFRQKDMKVDNGQTWSNKIVQGVQYAPDMYSKSSPSVSYFPSIHDSTSYTTNNRLTLQQLHISTGHVSNQITTHSTWSNLIIPCQPNKIEPKIKEEDSKEDLTITEEAKKEVKKKNPYSIEELLKKPTKKAKTINEVYSGIQQPYGVLVTNEEYQSGSGSEDGDTDIKIDVE</sequence>
<evidence type="ECO:0000313" key="2">
    <source>
        <dbReference type="EMBL" id="CAH0550914.1"/>
    </source>
</evidence>
<proteinExistence type="predicted"/>
<reference evidence="2" key="1">
    <citation type="submission" date="2021-12" db="EMBL/GenBank/DDBJ databases">
        <authorList>
            <person name="King R."/>
        </authorList>
    </citation>
    <scope>NUCLEOTIDE SEQUENCE</scope>
</reference>
<dbReference type="Proteomes" id="UP001154078">
    <property type="component" value="Chromosome 2"/>
</dbReference>
<evidence type="ECO:0000313" key="3">
    <source>
        <dbReference type="Proteomes" id="UP001154078"/>
    </source>
</evidence>
<protein>
    <submittedName>
        <fullName evidence="2">Uncharacterized protein</fullName>
    </submittedName>
</protein>
<feature type="region of interest" description="Disordered" evidence="1">
    <location>
        <begin position="158"/>
        <end position="178"/>
    </location>
</feature>
<name>A0A9P0AYK1_BRAAE</name>
<dbReference type="OrthoDB" id="3225452at2759"/>
<accession>A0A9P0AYK1</accession>
<dbReference type="AlphaFoldDB" id="A0A9P0AYK1"/>
<dbReference type="EMBL" id="OV121133">
    <property type="protein sequence ID" value="CAH0550914.1"/>
    <property type="molecule type" value="Genomic_DNA"/>
</dbReference>
<gene>
    <name evidence="2" type="ORF">MELIAE_LOCUS3625</name>
</gene>
<keyword evidence="3" id="KW-1185">Reference proteome</keyword>